<keyword evidence="4" id="KW-0378">Hydrolase</keyword>
<keyword evidence="5" id="KW-0326">Glycosidase</keyword>
<comment type="catalytic activity">
    <reaction evidence="1">
        <text>Hydrolysis of terminal non-reducing N-acetyl-D-hexosamine residues in N-acetyl-beta-D-hexosaminides.</text>
        <dbReference type="EC" id="3.2.1.52"/>
    </reaction>
</comment>
<evidence type="ECO:0000259" key="10">
    <source>
        <dbReference type="Pfam" id="PF13290"/>
    </source>
</evidence>
<evidence type="ECO:0000256" key="3">
    <source>
        <dbReference type="ARBA" id="ARBA00012663"/>
    </source>
</evidence>
<dbReference type="InterPro" id="IPR017853">
    <property type="entry name" value="GH"/>
</dbReference>
<dbReference type="CDD" id="cd06563">
    <property type="entry name" value="GH20_chitobiase-like"/>
    <property type="match status" value="1"/>
</dbReference>
<dbReference type="GO" id="GO:0030203">
    <property type="term" value="P:glycosaminoglycan metabolic process"/>
    <property type="evidence" value="ECO:0007669"/>
    <property type="project" value="TreeGrafter"/>
</dbReference>
<sequence length="769" mass="87073">MKPTIFIIAILLSSLQGYSQESPDIIPTPVKMEVNEGTFLIDARTTIQYDKKKKELGEVAEFLTRYIRDISGIELSHNAKDNKKIIFRESNDDTLLDEGYHLQVTPQSIIIEAANRKGIFYGIQSILQTLPAIRTNASLEIPAMEITDYPRFQWRGMMLDVSRHFYSPEAVKQYIDLLATYKFNTFHWHLVDDPGWRIEIKKYPKLTEVGAWRVDHLDKVWSERPPAQEGEEATYGGYYTQEQIKEIVAYAQKRNITIVPEIELPAHSVAALAAYPEYSCTEEPQLVNTGGIYPKGIQSAYCPGKDKTFDFLEDIFLEVLELFPSEYIHIGGDELDKSQWEKCDACQSRIKKENLENEDGLQSYMVKRIEKFLNAHGRKLIGWDEILEGGLAPGATVMSWRGEAGGIKAAQMGHDVVMTPGSPCYFDHYQAGPEGEPAAIGGMNTLKDVYEYEPIPKELNTEEAQYVLGAQANVWTEYIATLSHLEYMVLPRMLALSEVVWSPSKHRDWEDFNKRLRGWHFRAFDQKGYHYNKGNSKVVITPQSVDGKLLVELESEIVGAEIVYTLDGSRPQRDSQKYSKPVEIRESSTIKASTLLNGEVLGMVPASQSFEIHKAVGQNVDYKNPVSRYYMADGPNSLTDGVRGTFTVGKYWHGFHATDMIATIDLGTITDINRLSVGILQKRKDWIFPASSVTFEISTDGKTFSRMETVDLPIKRDNKENKILNYTTDKNTSKGRFIRVTAENFGVCPAGHPGEGKPTWLFVDEIVVE</sequence>
<dbReference type="InterPro" id="IPR015883">
    <property type="entry name" value="Glyco_hydro_20_cat"/>
</dbReference>
<evidence type="ECO:0000256" key="4">
    <source>
        <dbReference type="ARBA" id="ARBA00022801"/>
    </source>
</evidence>
<dbReference type="Gene3D" id="2.60.120.260">
    <property type="entry name" value="Galactose-binding domain-like"/>
    <property type="match status" value="1"/>
</dbReference>
<evidence type="ECO:0000256" key="5">
    <source>
        <dbReference type="ARBA" id="ARBA00023295"/>
    </source>
</evidence>
<evidence type="ECO:0000259" key="8">
    <source>
        <dbReference type="Pfam" id="PF00754"/>
    </source>
</evidence>
<dbReference type="PANTHER" id="PTHR22600:SF57">
    <property type="entry name" value="BETA-N-ACETYLHEXOSAMINIDASE"/>
    <property type="match status" value="1"/>
</dbReference>
<name>A0A2T0XRP3_9BACT</name>
<dbReference type="PRINTS" id="PR00738">
    <property type="entry name" value="GLHYDRLASE20"/>
</dbReference>
<proteinExistence type="inferred from homology"/>
<dbReference type="GO" id="GO:0005975">
    <property type="term" value="P:carbohydrate metabolic process"/>
    <property type="evidence" value="ECO:0007669"/>
    <property type="project" value="InterPro"/>
</dbReference>
<accession>A0A2T0XRP3</accession>
<dbReference type="AlphaFoldDB" id="A0A2T0XRP3"/>
<feature type="domain" description="Beta-hexosaminidase bacterial type N-terminal" evidence="9">
    <location>
        <begin position="23"/>
        <end position="149"/>
    </location>
</feature>
<feature type="active site" description="Proton donor" evidence="6">
    <location>
        <position position="334"/>
    </location>
</feature>
<evidence type="ECO:0000313" key="11">
    <source>
        <dbReference type="EMBL" id="RCW37624.1"/>
    </source>
</evidence>
<organism evidence="11 12">
    <name type="scientific">Marinilabilia salmonicolor</name>
    <dbReference type="NCBI Taxonomy" id="989"/>
    <lineage>
        <taxon>Bacteria</taxon>
        <taxon>Pseudomonadati</taxon>
        <taxon>Bacteroidota</taxon>
        <taxon>Bacteroidia</taxon>
        <taxon>Marinilabiliales</taxon>
        <taxon>Marinilabiliaceae</taxon>
        <taxon>Marinilabilia</taxon>
    </lineage>
</organism>
<evidence type="ECO:0000259" key="7">
    <source>
        <dbReference type="Pfam" id="PF00728"/>
    </source>
</evidence>
<comment type="similarity">
    <text evidence="2">Belongs to the glycosyl hydrolase 20 family.</text>
</comment>
<feature type="domain" description="F5/8 type C" evidence="8">
    <location>
        <begin position="634"/>
        <end position="744"/>
    </location>
</feature>
<keyword evidence="12" id="KW-1185">Reference proteome</keyword>
<dbReference type="Gene3D" id="3.20.20.80">
    <property type="entry name" value="Glycosidases"/>
    <property type="match status" value="1"/>
</dbReference>
<comment type="caution">
    <text evidence="11">The sequence shown here is derived from an EMBL/GenBank/DDBJ whole genome shotgun (WGS) entry which is preliminary data.</text>
</comment>
<dbReference type="Pfam" id="PF13290">
    <property type="entry name" value="CHB_HEX_C_1"/>
    <property type="match status" value="1"/>
</dbReference>
<dbReference type="Gene3D" id="3.30.379.10">
    <property type="entry name" value="Chitobiase/beta-hexosaminidase domain 2-like"/>
    <property type="match status" value="1"/>
</dbReference>
<feature type="domain" description="GH29D-like beta-sandwich" evidence="10">
    <location>
        <begin position="548"/>
        <end position="594"/>
    </location>
</feature>
<dbReference type="InterPro" id="IPR025705">
    <property type="entry name" value="Beta_hexosaminidase_sua/sub"/>
</dbReference>
<dbReference type="InterPro" id="IPR015882">
    <property type="entry name" value="HEX_bac_N"/>
</dbReference>
<dbReference type="RefSeq" id="WP_106151634.1">
    <property type="nucleotide sequence ID" value="NZ_PVTS01000002.1"/>
</dbReference>
<protein>
    <recommendedName>
        <fullName evidence="3">beta-N-acetylhexosaminidase</fullName>
        <ecNumber evidence="3">3.2.1.52</ecNumber>
    </recommendedName>
</protein>
<feature type="domain" description="Glycoside hydrolase family 20 catalytic" evidence="7">
    <location>
        <begin position="152"/>
        <end position="503"/>
    </location>
</feature>
<dbReference type="InterPro" id="IPR008979">
    <property type="entry name" value="Galactose-bd-like_sf"/>
</dbReference>
<evidence type="ECO:0000256" key="6">
    <source>
        <dbReference type="PIRSR" id="PIRSR625705-1"/>
    </source>
</evidence>
<gene>
    <name evidence="11" type="ORF">DFO77_105133</name>
</gene>
<dbReference type="Proteomes" id="UP000252733">
    <property type="component" value="Unassembled WGS sequence"/>
</dbReference>
<dbReference type="EC" id="3.2.1.52" evidence="3"/>
<dbReference type="InterPro" id="IPR000421">
    <property type="entry name" value="FA58C"/>
</dbReference>
<evidence type="ECO:0000256" key="1">
    <source>
        <dbReference type="ARBA" id="ARBA00001231"/>
    </source>
</evidence>
<evidence type="ECO:0000256" key="2">
    <source>
        <dbReference type="ARBA" id="ARBA00006285"/>
    </source>
</evidence>
<dbReference type="SUPFAM" id="SSF49785">
    <property type="entry name" value="Galactose-binding domain-like"/>
    <property type="match status" value="1"/>
</dbReference>
<dbReference type="EMBL" id="QPIZ01000005">
    <property type="protein sequence ID" value="RCW37624.1"/>
    <property type="molecule type" value="Genomic_DNA"/>
</dbReference>
<reference evidence="11 12" key="1">
    <citation type="submission" date="2018-07" db="EMBL/GenBank/DDBJ databases">
        <title>Freshwater and sediment microbial communities from various areas in North America, analyzing microbe dynamics in response to fracking.</title>
        <authorList>
            <person name="Lamendella R."/>
        </authorList>
    </citation>
    <scope>NUCLEOTIDE SEQUENCE [LARGE SCALE GENOMIC DNA]</scope>
    <source>
        <strain evidence="11 12">160A</strain>
    </source>
</reference>
<dbReference type="STRING" id="1168289.GCA_000259075_03605"/>
<dbReference type="OrthoDB" id="1090159at2"/>
<evidence type="ECO:0000313" key="12">
    <source>
        <dbReference type="Proteomes" id="UP000252733"/>
    </source>
</evidence>
<dbReference type="GO" id="GO:0016020">
    <property type="term" value="C:membrane"/>
    <property type="evidence" value="ECO:0007669"/>
    <property type="project" value="TreeGrafter"/>
</dbReference>
<evidence type="ECO:0000259" key="9">
    <source>
        <dbReference type="Pfam" id="PF02838"/>
    </source>
</evidence>
<dbReference type="SUPFAM" id="SSF51445">
    <property type="entry name" value="(Trans)glycosidases"/>
    <property type="match status" value="1"/>
</dbReference>
<dbReference type="SUPFAM" id="SSF55545">
    <property type="entry name" value="beta-N-acetylhexosaminidase-like domain"/>
    <property type="match status" value="1"/>
</dbReference>
<dbReference type="Pfam" id="PF00728">
    <property type="entry name" value="Glyco_hydro_20"/>
    <property type="match status" value="1"/>
</dbReference>
<dbReference type="Pfam" id="PF00754">
    <property type="entry name" value="F5_F8_type_C"/>
    <property type="match status" value="1"/>
</dbReference>
<dbReference type="PANTHER" id="PTHR22600">
    <property type="entry name" value="BETA-HEXOSAMINIDASE"/>
    <property type="match status" value="1"/>
</dbReference>
<dbReference type="Pfam" id="PF02838">
    <property type="entry name" value="Glyco_hydro_20b"/>
    <property type="match status" value="1"/>
</dbReference>
<dbReference type="GO" id="GO:0004563">
    <property type="term" value="F:beta-N-acetylhexosaminidase activity"/>
    <property type="evidence" value="ECO:0007669"/>
    <property type="project" value="UniProtKB-EC"/>
</dbReference>
<dbReference type="InterPro" id="IPR029018">
    <property type="entry name" value="Hex-like_dom2"/>
</dbReference>
<dbReference type="InterPro" id="IPR059177">
    <property type="entry name" value="GH29D-like_dom"/>
</dbReference>